<feature type="compositionally biased region" description="Basic residues" evidence="1">
    <location>
        <begin position="136"/>
        <end position="148"/>
    </location>
</feature>
<reference evidence="2" key="1">
    <citation type="submission" date="2023-06" db="EMBL/GenBank/DDBJ databases">
        <authorList>
            <person name="Noh H."/>
        </authorList>
    </citation>
    <scope>NUCLEOTIDE SEQUENCE</scope>
    <source>
        <strain evidence="2">DUCC20226</strain>
    </source>
</reference>
<dbReference type="Proteomes" id="UP001265746">
    <property type="component" value="Unassembled WGS sequence"/>
</dbReference>
<sequence>MPDINSLPPSALSPPLSSPSVSASSPAAASAPASTSASAMSANANANGSEPVPAHGPNSSPSPNRSASTSLQAAAAVNAGLQHERSSNSRRSSGSLSRQVTSPSNGRRRSQVLMNLQINDPSVPGPGEMVPDAAHAHGHGHGHGHSHRSSFTSPTGPSVGSPLLMADPHHSRAPSLGELHQELEAEQEAQVNRLLSQIRQQQAQILQLQSHQNQSSSAIAGDESPGVTTPAPGAQPISTASNPTSAAPNISASGSLPRSPIFPRSSFDLARNDLRHRSRTPSRGASPRLRSTSISQDSGEPFALGGRDESAFYQAETQMLTRENQMLRHRIRDLERQLADTTPGGSTASVTHEPAHHSGLTRSESVSEEARPAGIQASHTLPIRETPKDE</sequence>
<feature type="region of interest" description="Disordered" evidence="1">
    <location>
        <begin position="208"/>
        <end position="306"/>
    </location>
</feature>
<organism evidence="2 3">
    <name type="scientific">Phomopsis amygdali</name>
    <name type="common">Fusicoccum amygdali</name>
    <dbReference type="NCBI Taxonomy" id="1214568"/>
    <lineage>
        <taxon>Eukaryota</taxon>
        <taxon>Fungi</taxon>
        <taxon>Dikarya</taxon>
        <taxon>Ascomycota</taxon>
        <taxon>Pezizomycotina</taxon>
        <taxon>Sordariomycetes</taxon>
        <taxon>Sordariomycetidae</taxon>
        <taxon>Diaporthales</taxon>
        <taxon>Diaporthaceae</taxon>
        <taxon>Diaporthe</taxon>
    </lineage>
</organism>
<evidence type="ECO:0000313" key="2">
    <source>
        <dbReference type="EMBL" id="KAK2613425.1"/>
    </source>
</evidence>
<evidence type="ECO:0000256" key="1">
    <source>
        <dbReference type="SAM" id="MobiDB-lite"/>
    </source>
</evidence>
<keyword evidence="3" id="KW-1185">Reference proteome</keyword>
<comment type="caution">
    <text evidence="2">The sequence shown here is derived from an EMBL/GenBank/DDBJ whole genome shotgun (WGS) entry which is preliminary data.</text>
</comment>
<feature type="region of interest" description="Disordered" evidence="1">
    <location>
        <begin position="337"/>
        <end position="390"/>
    </location>
</feature>
<evidence type="ECO:0000313" key="3">
    <source>
        <dbReference type="Proteomes" id="UP001265746"/>
    </source>
</evidence>
<dbReference type="PANTHER" id="PTHR39610">
    <property type="entry name" value="BZIP DOMAIN-CONTAINING PROTEIN-RELATED"/>
    <property type="match status" value="1"/>
</dbReference>
<protein>
    <submittedName>
        <fullName evidence="2">Uncharacterized protein</fullName>
    </submittedName>
</protein>
<feature type="region of interest" description="Disordered" evidence="1">
    <location>
        <begin position="1"/>
        <end position="173"/>
    </location>
</feature>
<gene>
    <name evidence="2" type="ORF">N8I77_000341</name>
</gene>
<dbReference type="PANTHER" id="PTHR39610:SF2">
    <property type="entry name" value="BZIP DOMAIN-CONTAINING PROTEIN"/>
    <property type="match status" value="1"/>
</dbReference>
<name>A0AAD9W733_PHOAM</name>
<accession>A0AAD9W733</accession>
<feature type="compositionally biased region" description="Polar residues" evidence="1">
    <location>
        <begin position="149"/>
        <end position="158"/>
    </location>
</feature>
<feature type="compositionally biased region" description="Low complexity" evidence="1">
    <location>
        <begin position="1"/>
        <end position="49"/>
    </location>
</feature>
<dbReference type="AlphaFoldDB" id="A0AAD9W733"/>
<feature type="compositionally biased region" description="Low complexity" evidence="1">
    <location>
        <begin position="57"/>
        <end position="70"/>
    </location>
</feature>
<feature type="compositionally biased region" description="Polar residues" evidence="1">
    <location>
        <begin position="236"/>
        <end position="256"/>
    </location>
</feature>
<proteinExistence type="predicted"/>
<dbReference type="EMBL" id="JAUJFL010000001">
    <property type="protein sequence ID" value="KAK2613425.1"/>
    <property type="molecule type" value="Genomic_DNA"/>
</dbReference>
<feature type="compositionally biased region" description="Low complexity" evidence="1">
    <location>
        <begin position="208"/>
        <end position="218"/>
    </location>
</feature>
<feature type="compositionally biased region" description="Low complexity" evidence="1">
    <location>
        <begin position="89"/>
        <end position="98"/>
    </location>
</feature>
<feature type="compositionally biased region" description="Polar residues" evidence="1">
    <location>
        <begin position="289"/>
        <end position="298"/>
    </location>
</feature>
<feature type="compositionally biased region" description="Polar residues" evidence="1">
    <location>
        <begin position="339"/>
        <end position="350"/>
    </location>
</feature>